<reference evidence="3" key="1">
    <citation type="submission" date="2025-08" db="UniProtKB">
        <authorList>
            <consortium name="RefSeq"/>
        </authorList>
    </citation>
    <scope>IDENTIFICATION</scope>
    <source>
        <tissue evidence="3">Whole body</tissue>
    </source>
</reference>
<dbReference type="GeneID" id="108632483"/>
<sequence>MLWLRTAYKEDIKASSTELVYGTTLKVPAEFFDSEDLDSNPQIFLEPFRIAMRNLRPKPTAHHSKTKVFVYSDLYTCSHVFLRIDASSRPLEQPYSGPHRVIERLSDRVFTILLNGRREQVSVDRLKPAYLALDFKDASNDSSEQPSTSGASANRGTAAKPTGILRTFPPAAGRQKKRVAWAQ</sequence>
<feature type="compositionally biased region" description="Polar residues" evidence="1">
    <location>
        <begin position="140"/>
        <end position="155"/>
    </location>
</feature>
<dbReference type="PANTHER" id="PTHR38681:SF1">
    <property type="entry name" value="RETROVIRUS-RELATED POL POLYPROTEIN FROM TRANSPOSON 412-LIKE PROTEIN"/>
    <property type="match status" value="1"/>
</dbReference>
<evidence type="ECO:0000313" key="2">
    <source>
        <dbReference type="Proteomes" id="UP000694925"/>
    </source>
</evidence>
<gene>
    <name evidence="3" type="primary">LOC108632483</name>
</gene>
<evidence type="ECO:0000256" key="1">
    <source>
        <dbReference type="SAM" id="MobiDB-lite"/>
    </source>
</evidence>
<dbReference type="RefSeq" id="XP_017892608.1">
    <property type="nucleotide sequence ID" value="XM_018037119.1"/>
</dbReference>
<accession>A0AAJ7JH92</accession>
<dbReference type="KEGG" id="ccal:108632483"/>
<dbReference type="PANTHER" id="PTHR38681">
    <property type="entry name" value="RETROVIRUS-RELATED POL POLYPROTEIN FROM TRANSPOSON 412-LIKE PROTEIN-RELATED"/>
    <property type="match status" value="1"/>
</dbReference>
<proteinExistence type="predicted"/>
<organism evidence="2 3">
    <name type="scientific">Ceratina calcarata</name>
    <dbReference type="NCBI Taxonomy" id="156304"/>
    <lineage>
        <taxon>Eukaryota</taxon>
        <taxon>Metazoa</taxon>
        <taxon>Ecdysozoa</taxon>
        <taxon>Arthropoda</taxon>
        <taxon>Hexapoda</taxon>
        <taxon>Insecta</taxon>
        <taxon>Pterygota</taxon>
        <taxon>Neoptera</taxon>
        <taxon>Endopterygota</taxon>
        <taxon>Hymenoptera</taxon>
        <taxon>Apocrita</taxon>
        <taxon>Aculeata</taxon>
        <taxon>Apoidea</taxon>
        <taxon>Anthophila</taxon>
        <taxon>Apidae</taxon>
        <taxon>Ceratina</taxon>
        <taxon>Zadontomerus</taxon>
    </lineage>
</organism>
<protein>
    <submittedName>
        <fullName evidence="3">Uncharacterized protein LOC108632483</fullName>
    </submittedName>
</protein>
<feature type="region of interest" description="Disordered" evidence="1">
    <location>
        <begin position="137"/>
        <end position="183"/>
    </location>
</feature>
<feature type="compositionally biased region" description="Basic residues" evidence="1">
    <location>
        <begin position="174"/>
        <end position="183"/>
    </location>
</feature>
<dbReference type="AlphaFoldDB" id="A0AAJ7JH92"/>
<evidence type="ECO:0000313" key="3">
    <source>
        <dbReference type="RefSeq" id="XP_017892608.1"/>
    </source>
</evidence>
<dbReference type="Proteomes" id="UP000694925">
    <property type="component" value="Unplaced"/>
</dbReference>
<keyword evidence="2" id="KW-1185">Reference proteome</keyword>
<name>A0AAJ7JH92_9HYME</name>